<evidence type="ECO:0000313" key="2">
    <source>
        <dbReference type="EMBL" id="KAF0895252.1"/>
    </source>
</evidence>
<comment type="caution">
    <text evidence="2">The sequence shown here is derived from an EMBL/GenBank/DDBJ whole genome shotgun (WGS) entry which is preliminary data.</text>
</comment>
<dbReference type="InterPro" id="IPR027417">
    <property type="entry name" value="P-loop_NTPase"/>
</dbReference>
<organism evidence="2 3">
    <name type="scientific">Oryza meyeriana var. granulata</name>
    <dbReference type="NCBI Taxonomy" id="110450"/>
    <lineage>
        <taxon>Eukaryota</taxon>
        <taxon>Viridiplantae</taxon>
        <taxon>Streptophyta</taxon>
        <taxon>Embryophyta</taxon>
        <taxon>Tracheophyta</taxon>
        <taxon>Spermatophyta</taxon>
        <taxon>Magnoliopsida</taxon>
        <taxon>Liliopsida</taxon>
        <taxon>Poales</taxon>
        <taxon>Poaceae</taxon>
        <taxon>BOP clade</taxon>
        <taxon>Oryzoideae</taxon>
        <taxon>Oryzeae</taxon>
        <taxon>Oryzinae</taxon>
        <taxon>Oryza</taxon>
        <taxon>Oryza meyeriana</taxon>
    </lineage>
</organism>
<reference evidence="2 3" key="1">
    <citation type="submission" date="2019-11" db="EMBL/GenBank/DDBJ databases">
        <title>Whole genome sequence of Oryza granulata.</title>
        <authorList>
            <person name="Li W."/>
        </authorList>
    </citation>
    <scope>NUCLEOTIDE SEQUENCE [LARGE SCALE GENOMIC DNA]</scope>
    <source>
        <strain evidence="3">cv. Menghai</strain>
        <tissue evidence="2">Leaf</tissue>
    </source>
</reference>
<evidence type="ECO:0000256" key="1">
    <source>
        <dbReference type="SAM" id="MobiDB-lite"/>
    </source>
</evidence>
<dbReference type="SUPFAM" id="SSF52540">
    <property type="entry name" value="P-loop containing nucleoside triphosphate hydrolases"/>
    <property type="match status" value="1"/>
</dbReference>
<dbReference type="EMBL" id="SPHZ02000010">
    <property type="protein sequence ID" value="KAF0895252.1"/>
    <property type="molecule type" value="Genomic_DNA"/>
</dbReference>
<dbReference type="Proteomes" id="UP000479710">
    <property type="component" value="Unassembled WGS sequence"/>
</dbReference>
<gene>
    <name evidence="2" type="ORF">E2562_008583</name>
</gene>
<proteinExistence type="predicted"/>
<dbReference type="OrthoDB" id="603156at2759"/>
<sequence length="130" mass="13963">MHEYKLLHRKATGNNSTSSTSNSCLALVSAASNLLPANRKLLRKLTELKTILVEAKNFHRKFLSSEATAAAISTTTTSLPTSKVFGRDADRDHVVSFLCNPDEADTSGERNYSTLAIVGHGGAGKTTLRS</sequence>
<evidence type="ECO:0000313" key="3">
    <source>
        <dbReference type="Proteomes" id="UP000479710"/>
    </source>
</evidence>
<protein>
    <recommendedName>
        <fullName evidence="4">NB-ARC domain-containing protein</fullName>
    </recommendedName>
</protein>
<dbReference type="AlphaFoldDB" id="A0A6G1C511"/>
<accession>A0A6G1C511</accession>
<evidence type="ECO:0008006" key="4">
    <source>
        <dbReference type="Google" id="ProtNLM"/>
    </source>
</evidence>
<keyword evidence="3" id="KW-1185">Reference proteome</keyword>
<name>A0A6G1C511_9ORYZ</name>
<feature type="region of interest" description="Disordered" evidence="1">
    <location>
        <begin position="1"/>
        <end position="20"/>
    </location>
</feature>